<keyword evidence="3" id="KW-1185">Reference proteome</keyword>
<protein>
    <submittedName>
        <fullName evidence="2">Uncharacterized protein</fullName>
    </submittedName>
</protein>
<sequence>CFTSILRSCMDRKMEDNSSPLRDMNLRITAQSPFPDIDLEAEAELITSAANHSFMCGRPIKTIAYAHILILFILCPALSNMFNKVSSCSPFEFPVSEELLLNASVACLIPIPFLIIGFIAIRAEHAGLVFFFSICSLGLTLLACIFWASAIFGLTVMFVGGHDVVRFLQESAPK</sequence>
<keyword evidence="1" id="KW-0472">Membrane</keyword>
<organism evidence="2 3">
    <name type="scientific">Pristionchus mayeri</name>
    <dbReference type="NCBI Taxonomy" id="1317129"/>
    <lineage>
        <taxon>Eukaryota</taxon>
        <taxon>Metazoa</taxon>
        <taxon>Ecdysozoa</taxon>
        <taxon>Nematoda</taxon>
        <taxon>Chromadorea</taxon>
        <taxon>Rhabditida</taxon>
        <taxon>Rhabditina</taxon>
        <taxon>Diplogasteromorpha</taxon>
        <taxon>Diplogasteroidea</taxon>
        <taxon>Neodiplogasteridae</taxon>
        <taxon>Pristionchus</taxon>
    </lineage>
</organism>
<dbReference type="AlphaFoldDB" id="A0AAN4Z3M0"/>
<proteinExistence type="predicted"/>
<keyword evidence="1" id="KW-1133">Transmembrane helix</keyword>
<feature type="transmembrane region" description="Helical" evidence="1">
    <location>
        <begin position="99"/>
        <end position="121"/>
    </location>
</feature>
<reference evidence="3" key="1">
    <citation type="submission" date="2022-10" db="EMBL/GenBank/DDBJ databases">
        <title>Genome assembly of Pristionchus species.</title>
        <authorList>
            <person name="Yoshida K."/>
            <person name="Sommer R.J."/>
        </authorList>
    </citation>
    <scope>NUCLEOTIDE SEQUENCE [LARGE SCALE GENOMIC DNA]</scope>
    <source>
        <strain evidence="3">RS5460</strain>
    </source>
</reference>
<feature type="non-terminal residue" evidence="2">
    <location>
        <position position="1"/>
    </location>
</feature>
<dbReference type="EMBL" id="BTRK01000001">
    <property type="protein sequence ID" value="GMR33578.1"/>
    <property type="molecule type" value="Genomic_DNA"/>
</dbReference>
<feature type="transmembrane region" description="Helical" evidence="1">
    <location>
        <begin position="128"/>
        <end position="159"/>
    </location>
</feature>
<gene>
    <name evidence="2" type="ORF">PMAYCL1PPCAC_03773</name>
</gene>
<dbReference type="Proteomes" id="UP001328107">
    <property type="component" value="Unassembled WGS sequence"/>
</dbReference>
<evidence type="ECO:0000256" key="1">
    <source>
        <dbReference type="SAM" id="Phobius"/>
    </source>
</evidence>
<keyword evidence="1" id="KW-0812">Transmembrane</keyword>
<comment type="caution">
    <text evidence="2">The sequence shown here is derived from an EMBL/GenBank/DDBJ whole genome shotgun (WGS) entry which is preliminary data.</text>
</comment>
<evidence type="ECO:0000313" key="2">
    <source>
        <dbReference type="EMBL" id="GMR33578.1"/>
    </source>
</evidence>
<feature type="non-terminal residue" evidence="2">
    <location>
        <position position="174"/>
    </location>
</feature>
<evidence type="ECO:0000313" key="3">
    <source>
        <dbReference type="Proteomes" id="UP001328107"/>
    </source>
</evidence>
<name>A0AAN4Z3M0_9BILA</name>
<feature type="transmembrane region" description="Helical" evidence="1">
    <location>
        <begin position="62"/>
        <end position="79"/>
    </location>
</feature>
<accession>A0AAN4Z3M0</accession>